<keyword evidence="1" id="KW-0732">Signal</keyword>
<reference evidence="2 3" key="1">
    <citation type="journal article" date="2018" name="J. Microbiol.">
        <title>Aestuariibaculum marinum sp. nov., a marine bacterium isolated from seawater in South Korea.</title>
        <authorList>
            <person name="Choi J."/>
            <person name="Lee D."/>
            <person name="Jang J.H."/>
            <person name="Cha S."/>
            <person name="Seo T."/>
        </authorList>
    </citation>
    <scope>NUCLEOTIDE SEQUENCE [LARGE SCALE GENOMIC DNA]</scope>
    <source>
        <strain evidence="2 3">IP7</strain>
    </source>
</reference>
<name>A0A8J6U3B7_9FLAO</name>
<dbReference type="Proteomes" id="UP000621516">
    <property type="component" value="Unassembled WGS sequence"/>
</dbReference>
<accession>A0A8J6U3B7</accession>
<keyword evidence="3" id="KW-1185">Reference proteome</keyword>
<feature type="chain" id="PRO_5035291859" description="Porin domain-containing protein" evidence="1">
    <location>
        <begin position="19"/>
        <end position="409"/>
    </location>
</feature>
<comment type="caution">
    <text evidence="2">The sequence shown here is derived from an EMBL/GenBank/DDBJ whole genome shotgun (WGS) entry which is preliminary data.</text>
</comment>
<dbReference type="SUPFAM" id="SSF56935">
    <property type="entry name" value="Porins"/>
    <property type="match status" value="1"/>
</dbReference>
<evidence type="ECO:0008006" key="4">
    <source>
        <dbReference type="Google" id="ProtNLM"/>
    </source>
</evidence>
<organism evidence="2 3">
    <name type="scientific">Aestuariibaculum marinum</name>
    <dbReference type="NCBI Taxonomy" id="2683592"/>
    <lineage>
        <taxon>Bacteria</taxon>
        <taxon>Pseudomonadati</taxon>
        <taxon>Bacteroidota</taxon>
        <taxon>Flavobacteriia</taxon>
        <taxon>Flavobacteriales</taxon>
        <taxon>Flavobacteriaceae</taxon>
    </lineage>
</organism>
<evidence type="ECO:0000313" key="3">
    <source>
        <dbReference type="Proteomes" id="UP000621516"/>
    </source>
</evidence>
<protein>
    <recommendedName>
        <fullName evidence="4">Porin domain-containing protein</fullName>
    </recommendedName>
</protein>
<dbReference type="AlphaFoldDB" id="A0A8J6U3B7"/>
<gene>
    <name evidence="2" type="ORF">ICJ85_02820</name>
</gene>
<proteinExistence type="predicted"/>
<evidence type="ECO:0000313" key="2">
    <source>
        <dbReference type="EMBL" id="MBD0822942.1"/>
    </source>
</evidence>
<dbReference type="RefSeq" id="WP_188222245.1">
    <property type="nucleotide sequence ID" value="NZ_JACVXD010000001.1"/>
</dbReference>
<feature type="signal peptide" evidence="1">
    <location>
        <begin position="1"/>
        <end position="18"/>
    </location>
</feature>
<evidence type="ECO:0000256" key="1">
    <source>
        <dbReference type="SAM" id="SignalP"/>
    </source>
</evidence>
<sequence>MKYVTIAFLVLNSLSAFAQDPFLTITSNDSINHQPRIKSSLGVNMKLNGYMDVFGGLNDNETFNVGLINVFGTNDDKSLKADLYQTQLRLTTHMVQENGKVIKAVVESDFWGGNGRMRLRKAYVETEHWQIGQMWNNFGDEDIWPDIMELEGPPSGVWIRTPHVKYKNTFGNPNWIYEASIEAPIATNFTYDEFQPLVEEADQFMPDFTFAVKYKKDWGHLRLSSILRSVRYKLDDEIDNFLGYGVSFSGNYKPNLNNFQFQLVGGKGISAYLTTVSGGGYDGYPSRNNNISATPAFGGWASYGYFITTKLHTNIVFGATQFKLDDSERLIVYESLDDTTVFVEGDFTHKHYYGIFNLMYDAYERMTVGLELDYGIKSIDVKGQVNGVAQALDKSRDAMRISFGFMYNF</sequence>
<dbReference type="EMBL" id="JACVXD010000001">
    <property type="protein sequence ID" value="MBD0822942.1"/>
    <property type="molecule type" value="Genomic_DNA"/>
</dbReference>